<dbReference type="RefSeq" id="WP_179828538.1">
    <property type="nucleotide sequence ID" value="NZ_JACCCO010000003.1"/>
</dbReference>
<keyword evidence="3" id="KW-1185">Reference proteome</keyword>
<dbReference type="AlphaFoldDB" id="A0A852V3N8"/>
<feature type="chain" id="PRO_5032403927" evidence="1">
    <location>
        <begin position="27"/>
        <end position="48"/>
    </location>
</feature>
<protein>
    <submittedName>
        <fullName evidence="2">Uncharacterized protein</fullName>
    </submittedName>
</protein>
<evidence type="ECO:0000256" key="1">
    <source>
        <dbReference type="SAM" id="SignalP"/>
    </source>
</evidence>
<evidence type="ECO:0000313" key="3">
    <source>
        <dbReference type="Proteomes" id="UP000576393"/>
    </source>
</evidence>
<name>A0A852V3N8_9ACTN</name>
<sequence>MKISRTAAVIAALACAFLLGPGTASASVSASASAGAQPLGGGCVGLIC</sequence>
<reference evidence="2 3" key="1">
    <citation type="submission" date="2020-07" db="EMBL/GenBank/DDBJ databases">
        <title>Sequencing the genomes of 1000 actinobacteria strains.</title>
        <authorList>
            <person name="Klenk H.-P."/>
        </authorList>
    </citation>
    <scope>NUCLEOTIDE SEQUENCE [LARGE SCALE GENOMIC DNA]</scope>
    <source>
        <strain evidence="2 3">DSM 45763</strain>
    </source>
</reference>
<dbReference type="EMBL" id="JACCCO010000003">
    <property type="protein sequence ID" value="NYF44437.1"/>
    <property type="molecule type" value="Genomic_DNA"/>
</dbReference>
<evidence type="ECO:0000313" key="2">
    <source>
        <dbReference type="EMBL" id="NYF44437.1"/>
    </source>
</evidence>
<keyword evidence="1" id="KW-0732">Signal</keyword>
<proteinExistence type="predicted"/>
<accession>A0A852V3N8</accession>
<dbReference type="Proteomes" id="UP000576393">
    <property type="component" value="Unassembled WGS sequence"/>
</dbReference>
<feature type="signal peptide" evidence="1">
    <location>
        <begin position="1"/>
        <end position="26"/>
    </location>
</feature>
<gene>
    <name evidence="2" type="ORF">HDA43_006664</name>
</gene>
<organism evidence="2 3">
    <name type="scientific">Streptosporangium sandarakinum</name>
    <dbReference type="NCBI Taxonomy" id="1260955"/>
    <lineage>
        <taxon>Bacteria</taxon>
        <taxon>Bacillati</taxon>
        <taxon>Actinomycetota</taxon>
        <taxon>Actinomycetes</taxon>
        <taxon>Streptosporangiales</taxon>
        <taxon>Streptosporangiaceae</taxon>
        <taxon>Streptosporangium</taxon>
    </lineage>
</organism>
<comment type="caution">
    <text evidence="2">The sequence shown here is derived from an EMBL/GenBank/DDBJ whole genome shotgun (WGS) entry which is preliminary data.</text>
</comment>